<evidence type="ECO:0000313" key="4">
    <source>
        <dbReference type="Proteomes" id="UP001139011"/>
    </source>
</evidence>
<dbReference type="Proteomes" id="UP001139011">
    <property type="component" value="Unassembled WGS sequence"/>
</dbReference>
<organism evidence="3 4">
    <name type="scientific">Fictibacillus marinisediminis</name>
    <dbReference type="NCBI Taxonomy" id="2878389"/>
    <lineage>
        <taxon>Bacteria</taxon>
        <taxon>Bacillati</taxon>
        <taxon>Bacillota</taxon>
        <taxon>Bacilli</taxon>
        <taxon>Bacillales</taxon>
        <taxon>Fictibacillaceae</taxon>
        <taxon>Fictibacillus</taxon>
    </lineage>
</organism>
<accession>A0A9X1X7Z0</accession>
<feature type="transmembrane region" description="Helical" evidence="2">
    <location>
        <begin position="6"/>
        <end position="24"/>
    </location>
</feature>
<keyword evidence="2" id="KW-0472">Membrane</keyword>
<comment type="caution">
    <text evidence="3">The sequence shown here is derived from an EMBL/GenBank/DDBJ whole genome shotgun (WGS) entry which is preliminary data.</text>
</comment>
<keyword evidence="2" id="KW-0812">Transmembrane</keyword>
<evidence type="ECO:0000256" key="1">
    <source>
        <dbReference type="SAM" id="MobiDB-lite"/>
    </source>
</evidence>
<name>A0A9X1X7Z0_9BACL</name>
<protein>
    <submittedName>
        <fullName evidence="3">Uncharacterized protein</fullName>
    </submittedName>
</protein>
<reference evidence="3" key="1">
    <citation type="submission" date="2021-09" db="EMBL/GenBank/DDBJ databases">
        <title>Genome analysis of Fictibacillus sp. KIGAM418 isolated from marine sediment.</title>
        <authorList>
            <person name="Seo M.-J."/>
            <person name="Cho E.-S."/>
            <person name="Hwang C.Y."/>
        </authorList>
    </citation>
    <scope>NUCLEOTIDE SEQUENCE</scope>
    <source>
        <strain evidence="3">KIGAM418</strain>
    </source>
</reference>
<keyword evidence="2" id="KW-1133">Transmembrane helix</keyword>
<evidence type="ECO:0000256" key="2">
    <source>
        <dbReference type="SAM" id="Phobius"/>
    </source>
</evidence>
<feature type="region of interest" description="Disordered" evidence="1">
    <location>
        <begin position="196"/>
        <end position="222"/>
    </location>
</feature>
<keyword evidence="4" id="KW-1185">Reference proteome</keyword>
<gene>
    <name evidence="3" type="ORF">LCY76_03140</name>
</gene>
<dbReference type="EMBL" id="JAIWJX010000002">
    <property type="protein sequence ID" value="MCK6255619.1"/>
    <property type="molecule type" value="Genomic_DNA"/>
</dbReference>
<proteinExistence type="predicted"/>
<sequence>MREKWFWAGIILAVLSWIGNSLYYQSKQIEHPIFLKHFYEAADDGDQYLKFYYLANREDKQDIQSVRIKDAVVLPYSQDDFMAGENNPSVEQEYTHQDLKVFTVSLKDMLSQMKNKGAFSFNIMKVVMSNGQTFTADIGHVTIHKQYKDDKILEEQIASGSNSGDTGLFQVLKPITLTSVSLPFEKETERMVSVKANTDQEALSKEGENDDPSGWTDYEKKSHSSYQTLNPHKNFSIKLKQKDWIELATRFKASTLAYCDFSVKLHGTSKGKPFVSTALVNFQPVLSQNDVDRIISKNGGG</sequence>
<evidence type="ECO:0000313" key="3">
    <source>
        <dbReference type="EMBL" id="MCK6255619.1"/>
    </source>
</evidence>
<dbReference type="RefSeq" id="WP_248251425.1">
    <property type="nucleotide sequence ID" value="NZ_JAIWJX010000002.1"/>
</dbReference>
<dbReference type="AlphaFoldDB" id="A0A9X1X7Z0"/>